<evidence type="ECO:0000259" key="2">
    <source>
        <dbReference type="PROSITE" id="PS50191"/>
    </source>
</evidence>
<dbReference type="GO" id="GO:1902936">
    <property type="term" value="F:phosphatidylinositol bisphosphate binding"/>
    <property type="evidence" value="ECO:0007669"/>
    <property type="project" value="TreeGrafter"/>
</dbReference>
<dbReference type="SMART" id="SM00516">
    <property type="entry name" value="SEC14"/>
    <property type="match status" value="1"/>
</dbReference>
<dbReference type="Gene3D" id="3.40.525.10">
    <property type="entry name" value="CRAL-TRIO lipid binding domain"/>
    <property type="match status" value="1"/>
</dbReference>
<dbReference type="AlphaFoldDB" id="A0A2A4JLN7"/>
<dbReference type="SUPFAM" id="SSF52087">
    <property type="entry name" value="CRAL/TRIO domain"/>
    <property type="match status" value="1"/>
</dbReference>
<dbReference type="PROSITE" id="PS50191">
    <property type="entry name" value="CRAL_TRIO"/>
    <property type="match status" value="1"/>
</dbReference>
<dbReference type="PANTHER" id="PTHR10174">
    <property type="entry name" value="ALPHA-TOCOPHEROL TRANSFER PROTEIN-RELATED"/>
    <property type="match status" value="1"/>
</dbReference>
<proteinExistence type="predicted"/>
<dbReference type="PRINTS" id="PR00180">
    <property type="entry name" value="CRETINALDHBP"/>
</dbReference>
<sequence>MAGVVQPITIEKEYEKNPDISPEDIRKLREWLKTQPHLPGEHLTETKMAGVVQPITIEKEYEKNPDISPEDIRKLREWLKTQPHLPGEHLTDVDLLIAFHCCEKSSEVTKQVLDLHFTLRTLFTPFFKDRVFDKKAEFALNTVLCAPLVTPTPEGYRVVYLRLLDPEPRNFNLQEAVRAFMMFFDLWQAEEGTWPGFVMLIDMDTATLSHVARLDLMVVKKVIYFLQECMFVKLKGVHFMSAPYFMDKVLMLIKPHLKKELVNIIHTHQVASDSLYKMIPKKALPKEEGGEYKDHVTLRDELLKRLQANPTFIREENKRRVNESLRKGGKPSQLEKEFGIQGSFKKLDID</sequence>
<dbReference type="SUPFAM" id="SSF46938">
    <property type="entry name" value="CRAL/TRIO N-terminal domain"/>
    <property type="match status" value="1"/>
</dbReference>
<dbReference type="Pfam" id="PF00650">
    <property type="entry name" value="CRAL_TRIO"/>
    <property type="match status" value="1"/>
</dbReference>
<dbReference type="InterPro" id="IPR036273">
    <property type="entry name" value="CRAL/TRIO_N_dom_sf"/>
</dbReference>
<evidence type="ECO:0000256" key="1">
    <source>
        <dbReference type="SAM" id="MobiDB-lite"/>
    </source>
</evidence>
<organism evidence="3">
    <name type="scientific">Heliothis virescens</name>
    <name type="common">Tobacco budworm moth</name>
    <dbReference type="NCBI Taxonomy" id="7102"/>
    <lineage>
        <taxon>Eukaryota</taxon>
        <taxon>Metazoa</taxon>
        <taxon>Ecdysozoa</taxon>
        <taxon>Arthropoda</taxon>
        <taxon>Hexapoda</taxon>
        <taxon>Insecta</taxon>
        <taxon>Pterygota</taxon>
        <taxon>Neoptera</taxon>
        <taxon>Endopterygota</taxon>
        <taxon>Lepidoptera</taxon>
        <taxon>Glossata</taxon>
        <taxon>Ditrysia</taxon>
        <taxon>Noctuoidea</taxon>
        <taxon>Noctuidae</taxon>
        <taxon>Heliothinae</taxon>
        <taxon>Heliothis</taxon>
    </lineage>
</organism>
<reference evidence="3" key="1">
    <citation type="submission" date="2017-09" db="EMBL/GenBank/DDBJ databases">
        <title>Contemporary evolution of a Lepidopteran species, Heliothis virescens, in response to modern agricultural practices.</title>
        <authorList>
            <person name="Fritz M.L."/>
            <person name="Deyonke A.M."/>
            <person name="Papanicolaou A."/>
            <person name="Micinski S."/>
            <person name="Westbrook J."/>
            <person name="Gould F."/>
        </authorList>
    </citation>
    <scope>NUCLEOTIDE SEQUENCE [LARGE SCALE GENOMIC DNA]</scope>
    <source>
        <strain evidence="3">HvINT-</strain>
        <tissue evidence="3">Whole body</tissue>
    </source>
</reference>
<dbReference type="EMBL" id="NWSH01001157">
    <property type="protein sequence ID" value="PCG72320.1"/>
    <property type="molecule type" value="Genomic_DNA"/>
</dbReference>
<dbReference type="InterPro" id="IPR001251">
    <property type="entry name" value="CRAL-TRIO_dom"/>
</dbReference>
<dbReference type="PANTHER" id="PTHR10174:SF213">
    <property type="entry name" value="CRAL-TRIO DOMAIN-CONTAINING PROTEIN"/>
    <property type="match status" value="1"/>
</dbReference>
<dbReference type="CDD" id="cd00170">
    <property type="entry name" value="SEC14"/>
    <property type="match status" value="1"/>
</dbReference>
<gene>
    <name evidence="3" type="ORF">B5V51_924</name>
</gene>
<dbReference type="GO" id="GO:0016020">
    <property type="term" value="C:membrane"/>
    <property type="evidence" value="ECO:0007669"/>
    <property type="project" value="TreeGrafter"/>
</dbReference>
<evidence type="ECO:0000313" key="3">
    <source>
        <dbReference type="EMBL" id="PCG72320.1"/>
    </source>
</evidence>
<accession>A0A2A4JLN7</accession>
<feature type="compositionally biased region" description="Basic and acidic residues" evidence="1">
    <location>
        <begin position="317"/>
        <end position="326"/>
    </location>
</feature>
<dbReference type="STRING" id="7102.A0A2A4JLN7"/>
<feature type="region of interest" description="Disordered" evidence="1">
    <location>
        <begin position="317"/>
        <end position="336"/>
    </location>
</feature>
<comment type="caution">
    <text evidence="3">The sequence shown here is derived from an EMBL/GenBank/DDBJ whole genome shotgun (WGS) entry which is preliminary data.</text>
</comment>
<feature type="domain" description="CRAL-TRIO" evidence="2">
    <location>
        <begin position="136"/>
        <end position="296"/>
    </location>
</feature>
<protein>
    <recommendedName>
        <fullName evidence="2">CRAL-TRIO domain-containing protein</fullName>
    </recommendedName>
</protein>
<name>A0A2A4JLN7_HELVI</name>
<dbReference type="InterPro" id="IPR036865">
    <property type="entry name" value="CRAL-TRIO_dom_sf"/>
</dbReference>